<dbReference type="EMBL" id="JADKPO010000001">
    <property type="protein sequence ID" value="MBF4766468.1"/>
    <property type="molecule type" value="Genomic_DNA"/>
</dbReference>
<accession>A0A930YGZ9</accession>
<proteinExistence type="predicted"/>
<protein>
    <submittedName>
        <fullName evidence="2">Uncharacterized protein</fullName>
    </submittedName>
</protein>
<gene>
    <name evidence="2" type="ORF">ISU10_01650</name>
</gene>
<dbReference type="Proteomes" id="UP000660668">
    <property type="component" value="Unassembled WGS sequence"/>
</dbReference>
<evidence type="ECO:0000313" key="3">
    <source>
        <dbReference type="Proteomes" id="UP000660668"/>
    </source>
</evidence>
<evidence type="ECO:0000256" key="1">
    <source>
        <dbReference type="SAM" id="MobiDB-lite"/>
    </source>
</evidence>
<name>A0A930YGZ9_9ACTN</name>
<reference evidence="2" key="1">
    <citation type="submission" date="2020-11" db="EMBL/GenBank/DDBJ databases">
        <title>Nocardioides cynanchi sp. nov., isolated from soil of rhizosphere of Cynanchum wilfordii.</title>
        <authorList>
            <person name="Lee J.-S."/>
            <person name="Suh M.K."/>
            <person name="Kim J.-S."/>
        </authorList>
    </citation>
    <scope>NUCLEOTIDE SEQUENCE</scope>
    <source>
        <strain evidence="2">KCTC 19276</strain>
    </source>
</reference>
<feature type="compositionally biased region" description="Basic residues" evidence="1">
    <location>
        <begin position="31"/>
        <end position="40"/>
    </location>
</feature>
<dbReference type="RefSeq" id="WP_194694591.1">
    <property type="nucleotide sequence ID" value="NZ_JADKPO010000001.1"/>
</dbReference>
<keyword evidence="3" id="KW-1185">Reference proteome</keyword>
<dbReference type="AlphaFoldDB" id="A0A930YGZ9"/>
<evidence type="ECO:0000313" key="2">
    <source>
        <dbReference type="EMBL" id="MBF4766468.1"/>
    </source>
</evidence>
<organism evidence="2 3">
    <name type="scientific">Nocardioides agariphilus</name>
    <dbReference type="NCBI Taxonomy" id="433664"/>
    <lineage>
        <taxon>Bacteria</taxon>
        <taxon>Bacillati</taxon>
        <taxon>Actinomycetota</taxon>
        <taxon>Actinomycetes</taxon>
        <taxon>Propionibacteriales</taxon>
        <taxon>Nocardioidaceae</taxon>
        <taxon>Nocardioides</taxon>
    </lineage>
</organism>
<sequence>MSNSGTNIYIAMQLAKYRQQDLVREAQSSRLARRARRGSRRSAPDS</sequence>
<comment type="caution">
    <text evidence="2">The sequence shown here is derived from an EMBL/GenBank/DDBJ whole genome shotgun (WGS) entry which is preliminary data.</text>
</comment>
<feature type="region of interest" description="Disordered" evidence="1">
    <location>
        <begin position="27"/>
        <end position="46"/>
    </location>
</feature>